<dbReference type="EMBL" id="JWSY01000005">
    <property type="protein sequence ID" value="KIC59750.1"/>
    <property type="molecule type" value="Genomic_DNA"/>
</dbReference>
<sequence length="125" mass="13177">MIGGGVIAAAIVILLLIPLPENQTREYLAAQNRQAMREKFVSTGYTFPENLMCSARRLSPASRETLIRLHIDKQGGVSSRETRAASADSFNALEACGASLGELATDDGTIQIGLALASLKVSDGG</sequence>
<accession>A0A0B4D6J5</accession>
<dbReference type="Proteomes" id="UP000031166">
    <property type="component" value="Unassembled WGS sequence"/>
</dbReference>
<gene>
    <name evidence="1" type="ORF">RM53_04930</name>
</gene>
<proteinExistence type="predicted"/>
<dbReference type="AlphaFoldDB" id="A0A0B4D6J5"/>
<name>A0A0B4D6J5_9CAUL</name>
<protein>
    <submittedName>
        <fullName evidence="1">Uncharacterized protein</fullName>
    </submittedName>
</protein>
<evidence type="ECO:0000313" key="1">
    <source>
        <dbReference type="EMBL" id="KIC59750.1"/>
    </source>
</evidence>
<organism evidence="1 2">
    <name type="scientific">Brevundimonas nasdae</name>
    <dbReference type="NCBI Taxonomy" id="172043"/>
    <lineage>
        <taxon>Bacteria</taxon>
        <taxon>Pseudomonadati</taxon>
        <taxon>Pseudomonadota</taxon>
        <taxon>Alphaproteobacteria</taxon>
        <taxon>Caulobacterales</taxon>
        <taxon>Caulobacteraceae</taxon>
        <taxon>Brevundimonas</taxon>
    </lineage>
</organism>
<comment type="caution">
    <text evidence="1">The sequence shown here is derived from an EMBL/GenBank/DDBJ whole genome shotgun (WGS) entry which is preliminary data.</text>
</comment>
<reference evidence="1 2" key="1">
    <citation type="submission" date="2014-12" db="EMBL/GenBank/DDBJ databases">
        <title>Genome sequencing of Brevundimonas nasdae TPW30.</title>
        <authorList>
            <person name="Tan P.W."/>
            <person name="Chan K.-G."/>
        </authorList>
    </citation>
    <scope>NUCLEOTIDE SEQUENCE [LARGE SCALE GENOMIC DNA]</scope>
    <source>
        <strain evidence="1 2">TPW30</strain>
    </source>
</reference>
<evidence type="ECO:0000313" key="2">
    <source>
        <dbReference type="Proteomes" id="UP000031166"/>
    </source>
</evidence>